<gene>
    <name evidence="7" type="ORF">N869_03125</name>
</gene>
<feature type="transmembrane region" description="Helical" evidence="5">
    <location>
        <begin position="16"/>
        <end position="39"/>
    </location>
</feature>
<dbReference type="InterPro" id="IPR020846">
    <property type="entry name" value="MFS_dom"/>
</dbReference>
<feature type="transmembrane region" description="Helical" evidence="5">
    <location>
        <begin position="231"/>
        <end position="252"/>
    </location>
</feature>
<evidence type="ECO:0000259" key="6">
    <source>
        <dbReference type="PROSITE" id="PS50850"/>
    </source>
</evidence>
<feature type="transmembrane region" description="Helical" evidence="5">
    <location>
        <begin position="388"/>
        <end position="407"/>
    </location>
</feature>
<dbReference type="GO" id="GO:0005886">
    <property type="term" value="C:plasma membrane"/>
    <property type="evidence" value="ECO:0007669"/>
    <property type="project" value="UniProtKB-SubCell"/>
</dbReference>
<evidence type="ECO:0000256" key="4">
    <source>
        <dbReference type="ARBA" id="ARBA00023136"/>
    </source>
</evidence>
<feature type="domain" description="Major facilitator superfamily (MFS) profile" evidence="6">
    <location>
        <begin position="13"/>
        <end position="410"/>
    </location>
</feature>
<dbReference type="GO" id="GO:0022857">
    <property type="term" value="F:transmembrane transporter activity"/>
    <property type="evidence" value="ECO:0007669"/>
    <property type="project" value="InterPro"/>
</dbReference>
<dbReference type="SUPFAM" id="SSF103473">
    <property type="entry name" value="MFS general substrate transporter"/>
    <property type="match status" value="1"/>
</dbReference>
<keyword evidence="8" id="KW-1185">Reference proteome</keyword>
<evidence type="ECO:0000313" key="7">
    <source>
        <dbReference type="EMBL" id="KGM11396.1"/>
    </source>
</evidence>
<proteinExistence type="predicted"/>
<dbReference type="PANTHER" id="PTHR23534:SF1">
    <property type="entry name" value="MAJOR FACILITATOR SUPERFAMILY PROTEIN"/>
    <property type="match status" value="1"/>
</dbReference>
<comment type="subcellular location">
    <subcellularLocation>
        <location evidence="1">Cell membrane</location>
        <topology evidence="1">Multi-pass membrane protein</topology>
    </subcellularLocation>
</comment>
<dbReference type="InterPro" id="IPR011701">
    <property type="entry name" value="MFS"/>
</dbReference>
<feature type="transmembrane region" description="Helical" evidence="5">
    <location>
        <begin position="135"/>
        <end position="153"/>
    </location>
</feature>
<evidence type="ECO:0000256" key="1">
    <source>
        <dbReference type="ARBA" id="ARBA00004651"/>
    </source>
</evidence>
<sequence length="422" mass="40894">MAEPGERPEQARTLKVLVLGQLLSGAGLAAGLTVGVLIADEMLGGAGLAGVSMALFILGAAGASAMVGGVSQRRGRRVGLALGYLLGAVGAFGVVVAAGTDSIALLLVSFVVYGAGSAANLQARYAGADLATPATRGRAVSTVLVATTLGAVAGPNLVTPTGAVARAMGLPELAGPFLLAGVAYGAAGLVLLALLRPDPLLLARRLAHQTSAAATDTGSSPDAAEPVRRDVLLAGVALMTVTQVVMIAIMTVTPLHMRGHGHSLGAAGLVIAVHVGAMYLPAPLAGWLLDRFGAALVTGAAAGTLLAAGVVAALAPVHSVPVLALALGLLGVGWSLGLVGGTAMVASALPVATRARTQGVVDLLIALAGAGSGLGAGFVVAGAGFTPLALGGGLLALLLVPVVVVTAKTGTTRTGTTRTGAA</sequence>
<feature type="transmembrane region" description="Helical" evidence="5">
    <location>
        <begin position="294"/>
        <end position="317"/>
    </location>
</feature>
<feature type="transmembrane region" description="Helical" evidence="5">
    <location>
        <begin position="264"/>
        <end position="282"/>
    </location>
</feature>
<evidence type="ECO:0000256" key="5">
    <source>
        <dbReference type="SAM" id="Phobius"/>
    </source>
</evidence>
<comment type="caution">
    <text evidence="7">The sequence shown here is derived from an EMBL/GenBank/DDBJ whole genome shotgun (WGS) entry which is preliminary data.</text>
</comment>
<protein>
    <submittedName>
        <fullName evidence="7">MFS transporter</fullName>
    </submittedName>
</protein>
<evidence type="ECO:0000313" key="8">
    <source>
        <dbReference type="Proteomes" id="UP000054314"/>
    </source>
</evidence>
<feature type="transmembrane region" description="Helical" evidence="5">
    <location>
        <begin position="78"/>
        <end position="97"/>
    </location>
</feature>
<feature type="transmembrane region" description="Helical" evidence="5">
    <location>
        <begin position="361"/>
        <end position="382"/>
    </location>
</feature>
<dbReference type="AlphaFoldDB" id="A0A0A0BTZ6"/>
<evidence type="ECO:0000256" key="3">
    <source>
        <dbReference type="ARBA" id="ARBA00022989"/>
    </source>
</evidence>
<organism evidence="7 8">
    <name type="scientific">Cellulomonas bogoriensis 69B4 = DSM 16987</name>
    <dbReference type="NCBI Taxonomy" id="1386082"/>
    <lineage>
        <taxon>Bacteria</taxon>
        <taxon>Bacillati</taxon>
        <taxon>Actinomycetota</taxon>
        <taxon>Actinomycetes</taxon>
        <taxon>Micrococcales</taxon>
        <taxon>Cellulomonadaceae</taxon>
        <taxon>Cellulomonas</taxon>
    </lineage>
</organism>
<reference evidence="7 8" key="1">
    <citation type="submission" date="2013-08" db="EMBL/GenBank/DDBJ databases">
        <title>Genome sequencing of Cellulomonas bogoriensis 69B4.</title>
        <authorList>
            <person name="Chen F."/>
            <person name="Li Y."/>
            <person name="Wang G."/>
        </authorList>
    </citation>
    <scope>NUCLEOTIDE SEQUENCE [LARGE SCALE GENOMIC DNA]</scope>
    <source>
        <strain evidence="7 8">69B4</strain>
    </source>
</reference>
<keyword evidence="3 5" id="KW-1133">Transmembrane helix</keyword>
<dbReference type="PANTHER" id="PTHR23534">
    <property type="entry name" value="MFS PERMEASE"/>
    <property type="match status" value="1"/>
</dbReference>
<name>A0A0A0BTZ6_9CELL</name>
<accession>A0A0A0BTZ6</accession>
<evidence type="ECO:0000256" key="2">
    <source>
        <dbReference type="ARBA" id="ARBA00022692"/>
    </source>
</evidence>
<dbReference type="Gene3D" id="1.20.1250.20">
    <property type="entry name" value="MFS general substrate transporter like domains"/>
    <property type="match status" value="1"/>
</dbReference>
<keyword evidence="4 5" id="KW-0472">Membrane</keyword>
<dbReference type="Proteomes" id="UP000054314">
    <property type="component" value="Unassembled WGS sequence"/>
</dbReference>
<dbReference type="EMBL" id="AXCZ01000116">
    <property type="protein sequence ID" value="KGM11396.1"/>
    <property type="molecule type" value="Genomic_DNA"/>
</dbReference>
<feature type="transmembrane region" description="Helical" evidence="5">
    <location>
        <begin position="103"/>
        <end position="123"/>
    </location>
</feature>
<dbReference type="PROSITE" id="PS50850">
    <property type="entry name" value="MFS"/>
    <property type="match status" value="1"/>
</dbReference>
<feature type="transmembrane region" description="Helical" evidence="5">
    <location>
        <begin position="45"/>
        <end position="66"/>
    </location>
</feature>
<dbReference type="Pfam" id="PF07690">
    <property type="entry name" value="MFS_1"/>
    <property type="match status" value="1"/>
</dbReference>
<feature type="transmembrane region" description="Helical" evidence="5">
    <location>
        <begin position="173"/>
        <end position="195"/>
    </location>
</feature>
<feature type="transmembrane region" description="Helical" evidence="5">
    <location>
        <begin position="323"/>
        <end position="349"/>
    </location>
</feature>
<keyword evidence="2 5" id="KW-0812">Transmembrane</keyword>
<dbReference type="InterPro" id="IPR036259">
    <property type="entry name" value="MFS_trans_sf"/>
</dbReference>